<dbReference type="NCBIfam" id="TIGR01683">
    <property type="entry name" value="thiS"/>
    <property type="match status" value="1"/>
</dbReference>
<protein>
    <submittedName>
        <fullName evidence="2">Sulfur carrier protein ThiS</fullName>
    </submittedName>
</protein>
<dbReference type="SUPFAM" id="SSF54285">
    <property type="entry name" value="MoaD/ThiS"/>
    <property type="match status" value="1"/>
</dbReference>
<name>A0A518CZI5_9BACT</name>
<dbReference type="PANTHER" id="PTHR34472">
    <property type="entry name" value="SULFUR CARRIER PROTEIN THIS"/>
    <property type="match status" value="1"/>
</dbReference>
<dbReference type="InterPro" id="IPR004095">
    <property type="entry name" value="TGS"/>
</dbReference>
<proteinExistence type="predicted"/>
<feature type="domain" description="TGS" evidence="1">
    <location>
        <begin position="10"/>
        <end position="76"/>
    </location>
</feature>
<gene>
    <name evidence="2" type="primary">thiS</name>
    <name evidence="2" type="ORF">Pla163_17230</name>
</gene>
<dbReference type="AlphaFoldDB" id="A0A518CZI5"/>
<dbReference type="InterPro" id="IPR012675">
    <property type="entry name" value="Beta-grasp_dom_sf"/>
</dbReference>
<dbReference type="Gene3D" id="3.10.20.30">
    <property type="match status" value="1"/>
</dbReference>
<accession>A0A518CZI5</accession>
<dbReference type="InterPro" id="IPR010035">
    <property type="entry name" value="Thi_S"/>
</dbReference>
<evidence type="ECO:0000313" key="3">
    <source>
        <dbReference type="Proteomes" id="UP000319342"/>
    </source>
</evidence>
<dbReference type="InterPro" id="IPR016155">
    <property type="entry name" value="Mopterin_synth/thiamin_S_b"/>
</dbReference>
<evidence type="ECO:0000259" key="1">
    <source>
        <dbReference type="PROSITE" id="PS51880"/>
    </source>
</evidence>
<dbReference type="CDD" id="cd00565">
    <property type="entry name" value="Ubl_ThiS"/>
    <property type="match status" value="1"/>
</dbReference>
<keyword evidence="3" id="KW-1185">Reference proteome</keyword>
<dbReference type="PROSITE" id="PS51880">
    <property type="entry name" value="TGS"/>
    <property type="match status" value="1"/>
</dbReference>
<dbReference type="PANTHER" id="PTHR34472:SF1">
    <property type="entry name" value="SULFUR CARRIER PROTEIN THIS"/>
    <property type="match status" value="1"/>
</dbReference>
<dbReference type="EMBL" id="CP036290">
    <property type="protein sequence ID" value="QDU84612.1"/>
    <property type="molecule type" value="Genomic_DNA"/>
</dbReference>
<dbReference type="InterPro" id="IPR003749">
    <property type="entry name" value="ThiS/MoaD-like"/>
</dbReference>
<evidence type="ECO:0000313" key="2">
    <source>
        <dbReference type="EMBL" id="QDU84612.1"/>
    </source>
</evidence>
<dbReference type="Proteomes" id="UP000319342">
    <property type="component" value="Chromosome"/>
</dbReference>
<sequence length="81" mass="8677">MNGRQDEQHGRTDGTFAVRVNGTEREVAVGTTVAQLLDLLELRPELVAVEVNGALVPRTRRTEHVLESGDAVELVTLVGGG</sequence>
<reference evidence="2 3" key="1">
    <citation type="submission" date="2019-02" db="EMBL/GenBank/DDBJ databases">
        <title>Deep-cultivation of Planctomycetes and their phenomic and genomic characterization uncovers novel biology.</title>
        <authorList>
            <person name="Wiegand S."/>
            <person name="Jogler M."/>
            <person name="Boedeker C."/>
            <person name="Pinto D."/>
            <person name="Vollmers J."/>
            <person name="Rivas-Marin E."/>
            <person name="Kohn T."/>
            <person name="Peeters S.H."/>
            <person name="Heuer A."/>
            <person name="Rast P."/>
            <person name="Oberbeckmann S."/>
            <person name="Bunk B."/>
            <person name="Jeske O."/>
            <person name="Meyerdierks A."/>
            <person name="Storesund J.E."/>
            <person name="Kallscheuer N."/>
            <person name="Luecker S."/>
            <person name="Lage O.M."/>
            <person name="Pohl T."/>
            <person name="Merkel B.J."/>
            <person name="Hornburger P."/>
            <person name="Mueller R.-W."/>
            <person name="Bruemmer F."/>
            <person name="Labrenz M."/>
            <person name="Spormann A.M."/>
            <person name="Op den Camp H."/>
            <person name="Overmann J."/>
            <person name="Amann R."/>
            <person name="Jetten M.S.M."/>
            <person name="Mascher T."/>
            <person name="Medema M.H."/>
            <person name="Devos D.P."/>
            <person name="Kaster A.-K."/>
            <person name="Ovreas L."/>
            <person name="Rohde M."/>
            <person name="Galperin M.Y."/>
            <person name="Jogler C."/>
        </authorList>
    </citation>
    <scope>NUCLEOTIDE SEQUENCE [LARGE SCALE GENOMIC DNA]</scope>
    <source>
        <strain evidence="2 3">Pla163</strain>
    </source>
</reference>
<dbReference type="RefSeq" id="WP_145186471.1">
    <property type="nucleotide sequence ID" value="NZ_CP036290.1"/>
</dbReference>
<dbReference type="Pfam" id="PF02597">
    <property type="entry name" value="ThiS"/>
    <property type="match status" value="1"/>
</dbReference>
<dbReference type="OrthoDB" id="197113at2"/>
<organism evidence="2 3">
    <name type="scientific">Rohdeia mirabilis</name>
    <dbReference type="NCBI Taxonomy" id="2528008"/>
    <lineage>
        <taxon>Bacteria</taxon>
        <taxon>Pseudomonadati</taxon>
        <taxon>Planctomycetota</taxon>
        <taxon>Planctomycetia</taxon>
        <taxon>Planctomycetia incertae sedis</taxon>
        <taxon>Rohdeia</taxon>
    </lineage>
</organism>